<protein>
    <submittedName>
        <fullName evidence="2">Uncharacterized protein</fullName>
    </submittedName>
</protein>
<sequence>MERATAKGPLREHVLWALNKQKGEEHVTLPNFVHKFGYTNKDSASLAYFVLIENSQVEVRRSERLQDAFKEFKLNSEEMFWSEVESKVDTALSSRKSGMITRAAGLRQAAQDYDSHFEDTKSSTTHPGLPPQPALSSTDEAGKNQRLVFETENDPHDEHSEGSFSSFSVHLSMGSKVSPPFAPQSDFSTQEQPSSPGNSTLHEQLFTSGFDNSSAKEDMTEERLSAMMLLNQKTEWKVLELDLLSKFLVFRDQPQSRFSLALDGIADVTQGSEFALTLTQEELTLANVTSTSDPDINASSHHLKFSDTVCEGLNEREEFSDFTWPFIRGALTLVGIRSRCFEIPVAGTKERKNYGRDLVQETEEQALMADGIAVFEGQQIYIAEAALVHDPKPEKKSKDKFKVSGSGNCSGICASSWLNSVWFNVI</sequence>
<evidence type="ECO:0000313" key="2">
    <source>
        <dbReference type="EMBL" id="KAG0273083.1"/>
    </source>
</evidence>
<dbReference type="EMBL" id="JAAAIL010000803">
    <property type="protein sequence ID" value="KAG0273083.1"/>
    <property type="molecule type" value="Genomic_DNA"/>
</dbReference>
<feature type="region of interest" description="Disordered" evidence="1">
    <location>
        <begin position="110"/>
        <end position="141"/>
    </location>
</feature>
<feature type="region of interest" description="Disordered" evidence="1">
    <location>
        <begin position="178"/>
        <end position="204"/>
    </location>
</feature>
<proteinExistence type="predicted"/>
<dbReference type="AlphaFoldDB" id="A0AAD4DAX8"/>
<evidence type="ECO:0000313" key="3">
    <source>
        <dbReference type="Proteomes" id="UP001194580"/>
    </source>
</evidence>
<reference evidence="2" key="1">
    <citation type="journal article" date="2020" name="Fungal Divers.">
        <title>Resolving the Mortierellaceae phylogeny through synthesis of multi-gene phylogenetics and phylogenomics.</title>
        <authorList>
            <person name="Vandepol N."/>
            <person name="Liber J."/>
            <person name="Desiro A."/>
            <person name="Na H."/>
            <person name="Kennedy M."/>
            <person name="Barry K."/>
            <person name="Grigoriev I.V."/>
            <person name="Miller A.N."/>
            <person name="O'Donnell K."/>
            <person name="Stajich J.E."/>
            <person name="Bonito G."/>
        </authorList>
    </citation>
    <scope>NUCLEOTIDE SEQUENCE</scope>
    <source>
        <strain evidence="2">NRRL 28262</strain>
    </source>
</reference>
<keyword evidence="3" id="KW-1185">Reference proteome</keyword>
<comment type="caution">
    <text evidence="2">The sequence shown here is derived from an EMBL/GenBank/DDBJ whole genome shotgun (WGS) entry which is preliminary data.</text>
</comment>
<name>A0AAD4DAX8_9FUNG</name>
<feature type="compositionally biased region" description="Polar residues" evidence="1">
    <location>
        <begin position="185"/>
        <end position="204"/>
    </location>
</feature>
<evidence type="ECO:0000256" key="1">
    <source>
        <dbReference type="SAM" id="MobiDB-lite"/>
    </source>
</evidence>
<organism evidence="2 3">
    <name type="scientific">Linnemannia exigua</name>
    <dbReference type="NCBI Taxonomy" id="604196"/>
    <lineage>
        <taxon>Eukaryota</taxon>
        <taxon>Fungi</taxon>
        <taxon>Fungi incertae sedis</taxon>
        <taxon>Mucoromycota</taxon>
        <taxon>Mortierellomycotina</taxon>
        <taxon>Mortierellomycetes</taxon>
        <taxon>Mortierellales</taxon>
        <taxon>Mortierellaceae</taxon>
        <taxon>Linnemannia</taxon>
    </lineage>
</organism>
<dbReference type="Proteomes" id="UP001194580">
    <property type="component" value="Unassembled WGS sequence"/>
</dbReference>
<accession>A0AAD4DAX8</accession>
<gene>
    <name evidence="2" type="ORF">BGZ95_011113</name>
</gene>